<feature type="domain" description="GATA-type" evidence="15">
    <location>
        <begin position="220"/>
        <end position="269"/>
    </location>
</feature>
<dbReference type="GO" id="GO:0003677">
    <property type="term" value="F:DNA binding"/>
    <property type="evidence" value="ECO:0007669"/>
    <property type="project" value="UniProtKB-KW"/>
</dbReference>
<dbReference type="CDD" id="cd00202">
    <property type="entry name" value="ZnF_GATA"/>
    <property type="match status" value="1"/>
</dbReference>
<dbReference type="GO" id="GO:0005634">
    <property type="term" value="C:nucleus"/>
    <property type="evidence" value="ECO:0007669"/>
    <property type="project" value="UniProtKB-SubCell"/>
</dbReference>
<evidence type="ECO:0000256" key="5">
    <source>
        <dbReference type="ARBA" id="ARBA00022771"/>
    </source>
</evidence>
<evidence type="ECO:0000256" key="10">
    <source>
        <dbReference type="ARBA" id="ARBA00023163"/>
    </source>
</evidence>
<dbReference type="InterPro" id="IPR010402">
    <property type="entry name" value="CCT_domain"/>
</dbReference>
<evidence type="ECO:0000256" key="14">
    <source>
        <dbReference type="SAM" id="MobiDB-lite"/>
    </source>
</evidence>
<dbReference type="PROSITE" id="PS51017">
    <property type="entry name" value="CCT"/>
    <property type="match status" value="1"/>
</dbReference>
<evidence type="ECO:0000256" key="11">
    <source>
        <dbReference type="ARBA" id="ARBA00023242"/>
    </source>
</evidence>
<keyword evidence="8" id="KW-0238">DNA-binding</keyword>
<keyword evidence="5 12" id="KW-0863">Zinc-finger</keyword>
<reference evidence="19" key="1">
    <citation type="submission" date="2024-07" db="EMBL/GenBank/DDBJ databases">
        <title>Two chromosome-level genome assemblies of Korean endemic species Abeliophyllum distichum and Forsythia ovata (Oleaceae).</title>
        <authorList>
            <person name="Jang H."/>
        </authorList>
    </citation>
    <scope>NUCLEOTIDE SEQUENCE [LARGE SCALE GENOMIC DNA]</scope>
</reference>
<dbReference type="SMART" id="SM00401">
    <property type="entry name" value="ZnF_GATA"/>
    <property type="match status" value="1"/>
</dbReference>
<feature type="domain" description="CCT" evidence="16">
    <location>
        <begin position="159"/>
        <end position="201"/>
    </location>
</feature>
<dbReference type="EMBL" id="JBFOLJ010000025">
    <property type="protein sequence ID" value="KAL2459004.1"/>
    <property type="molecule type" value="Genomic_DNA"/>
</dbReference>
<evidence type="ECO:0000256" key="4">
    <source>
        <dbReference type="ARBA" id="ARBA00022723"/>
    </source>
</evidence>
<evidence type="ECO:0000313" key="19">
    <source>
        <dbReference type="Proteomes" id="UP001604277"/>
    </source>
</evidence>
<proteinExistence type="inferred from homology"/>
<evidence type="ECO:0000313" key="18">
    <source>
        <dbReference type="EMBL" id="KAL2459004.1"/>
    </source>
</evidence>
<evidence type="ECO:0000256" key="8">
    <source>
        <dbReference type="ARBA" id="ARBA00023125"/>
    </source>
</evidence>
<evidence type="ECO:0000256" key="1">
    <source>
        <dbReference type="ARBA" id="ARBA00002206"/>
    </source>
</evidence>
<dbReference type="SMART" id="SM00979">
    <property type="entry name" value="TIFY"/>
    <property type="match status" value="1"/>
</dbReference>
<dbReference type="GO" id="GO:0008270">
    <property type="term" value="F:zinc ion binding"/>
    <property type="evidence" value="ECO:0007669"/>
    <property type="project" value="UniProtKB-KW"/>
</dbReference>
<sequence length="300" mass="32521">MLQAPLAFDALSISKPSMYIQNQSLNPPTQCPAAAGNDVLVEDLPTDYEVQSLEDGGVGGLATDEVSIPTDVTEGIYGGGGRDGSNVSVPCAADGNDQVALSFGGRVFVFDGVTADKVQAVLLLLGGCQMDPGTLGVDAASQRHRASMDNTPLCSDPKRAESLHRFRQKRKERCFEKKIRYNVRQEVALRMQRRNGQFASRKSEKSTTMDATQESGKEEKEQDTLCTHCGTSSKATPMMRRGPAGPRTLCNACGLFWVNKGTMRDLSKRFQDNSTLPTGEDEDDSESDYGIPIFPCSKHA</sequence>
<feature type="region of interest" description="Disordered" evidence="14">
    <location>
        <begin position="269"/>
        <end position="300"/>
    </location>
</feature>
<dbReference type="InterPro" id="IPR000679">
    <property type="entry name" value="Znf_GATA"/>
</dbReference>
<accession>A0ABD1P552</accession>
<dbReference type="Pfam" id="PF06203">
    <property type="entry name" value="CCT"/>
    <property type="match status" value="1"/>
</dbReference>
<evidence type="ECO:0000259" key="15">
    <source>
        <dbReference type="PROSITE" id="PS50114"/>
    </source>
</evidence>
<evidence type="ECO:0000259" key="17">
    <source>
        <dbReference type="PROSITE" id="PS51320"/>
    </source>
</evidence>
<dbReference type="PROSITE" id="PS50114">
    <property type="entry name" value="GATA_ZN_FINGER_2"/>
    <property type="match status" value="1"/>
</dbReference>
<evidence type="ECO:0000256" key="7">
    <source>
        <dbReference type="ARBA" id="ARBA00023015"/>
    </source>
</evidence>
<keyword evidence="6" id="KW-0862">Zinc</keyword>
<dbReference type="AlphaFoldDB" id="A0ABD1P552"/>
<dbReference type="PANTHER" id="PTHR46125">
    <property type="entry name" value="GATA TRANSCRIPTION FACTOR 28"/>
    <property type="match status" value="1"/>
</dbReference>
<evidence type="ECO:0000256" key="13">
    <source>
        <dbReference type="PROSITE-ProRule" id="PRU00357"/>
    </source>
</evidence>
<keyword evidence="19" id="KW-1185">Reference proteome</keyword>
<feature type="domain" description="Tify" evidence="17">
    <location>
        <begin position="92"/>
        <end position="127"/>
    </location>
</feature>
<evidence type="ECO:0000256" key="3">
    <source>
        <dbReference type="ARBA" id="ARBA00007722"/>
    </source>
</evidence>
<dbReference type="Proteomes" id="UP001604277">
    <property type="component" value="Unassembled WGS sequence"/>
</dbReference>
<dbReference type="PANTHER" id="PTHR46125:SF20">
    <property type="entry name" value="GATA TRANSCRIPTION FACTOR 25"/>
    <property type="match status" value="1"/>
</dbReference>
<name>A0ABD1P552_9LAMI</name>
<comment type="function">
    <text evidence="1">Transcriptional activator that specifically binds 5'-GATA-3' or 5'-GAT-3' motifs within gene promoters.</text>
</comment>
<feature type="region of interest" description="Disordered" evidence="14">
    <location>
        <begin position="194"/>
        <end position="224"/>
    </location>
</feature>
<dbReference type="InterPro" id="IPR013088">
    <property type="entry name" value="Znf_NHR/GATA"/>
</dbReference>
<dbReference type="PROSITE" id="PS00344">
    <property type="entry name" value="GATA_ZN_FINGER_1"/>
    <property type="match status" value="1"/>
</dbReference>
<dbReference type="InterPro" id="IPR010399">
    <property type="entry name" value="Tify_dom"/>
</dbReference>
<protein>
    <submittedName>
        <fullName evidence="18">GATA transcription factor 25-like</fullName>
    </submittedName>
</protein>
<evidence type="ECO:0000256" key="12">
    <source>
        <dbReference type="PROSITE-ProRule" id="PRU00094"/>
    </source>
</evidence>
<gene>
    <name evidence="18" type="ORF">Fot_55290</name>
</gene>
<dbReference type="PROSITE" id="PS51320">
    <property type="entry name" value="TIFY"/>
    <property type="match status" value="1"/>
</dbReference>
<keyword evidence="9" id="KW-0010">Activator</keyword>
<dbReference type="SUPFAM" id="SSF57716">
    <property type="entry name" value="Glucocorticoid receptor-like (DNA-binding domain)"/>
    <property type="match status" value="1"/>
</dbReference>
<dbReference type="Gene3D" id="3.30.50.10">
    <property type="entry name" value="Erythroid Transcription Factor GATA-1, subunit A"/>
    <property type="match status" value="1"/>
</dbReference>
<organism evidence="18 19">
    <name type="scientific">Forsythia ovata</name>
    <dbReference type="NCBI Taxonomy" id="205694"/>
    <lineage>
        <taxon>Eukaryota</taxon>
        <taxon>Viridiplantae</taxon>
        <taxon>Streptophyta</taxon>
        <taxon>Embryophyta</taxon>
        <taxon>Tracheophyta</taxon>
        <taxon>Spermatophyta</taxon>
        <taxon>Magnoliopsida</taxon>
        <taxon>eudicotyledons</taxon>
        <taxon>Gunneridae</taxon>
        <taxon>Pentapetalae</taxon>
        <taxon>asterids</taxon>
        <taxon>lamiids</taxon>
        <taxon>Lamiales</taxon>
        <taxon>Oleaceae</taxon>
        <taxon>Forsythieae</taxon>
        <taxon>Forsythia</taxon>
    </lineage>
</organism>
<dbReference type="InterPro" id="IPR045280">
    <property type="entry name" value="TIFY-like"/>
</dbReference>
<evidence type="ECO:0000256" key="6">
    <source>
        <dbReference type="ARBA" id="ARBA00022833"/>
    </source>
</evidence>
<evidence type="ECO:0000256" key="9">
    <source>
        <dbReference type="ARBA" id="ARBA00023159"/>
    </source>
</evidence>
<keyword evidence="4" id="KW-0479">Metal-binding</keyword>
<comment type="caution">
    <text evidence="18">The sequence shown here is derived from an EMBL/GenBank/DDBJ whole genome shotgun (WGS) entry which is preliminary data.</text>
</comment>
<evidence type="ECO:0000259" key="16">
    <source>
        <dbReference type="PROSITE" id="PS51017"/>
    </source>
</evidence>
<keyword evidence="7" id="KW-0805">Transcription regulation</keyword>
<comment type="subcellular location">
    <subcellularLocation>
        <location evidence="2 13">Nucleus</location>
    </subcellularLocation>
</comment>
<comment type="similarity">
    <text evidence="3">Belongs to the type IV zinc-finger family. Class C subfamily.</text>
</comment>
<keyword evidence="11 13" id="KW-0539">Nucleus</keyword>
<evidence type="ECO:0000256" key="2">
    <source>
        <dbReference type="ARBA" id="ARBA00004123"/>
    </source>
</evidence>
<dbReference type="Pfam" id="PF00320">
    <property type="entry name" value="GATA"/>
    <property type="match status" value="1"/>
</dbReference>
<keyword evidence="10" id="KW-0804">Transcription</keyword>
<dbReference type="Pfam" id="PF06200">
    <property type="entry name" value="tify"/>
    <property type="match status" value="1"/>
</dbReference>